<evidence type="ECO:0000313" key="3">
    <source>
        <dbReference type="Proteomes" id="UP000239747"/>
    </source>
</evidence>
<dbReference type="PANTHER" id="PTHR43685:SF2">
    <property type="entry name" value="GLYCOSYLTRANSFERASE 2-LIKE DOMAIN-CONTAINING PROTEIN"/>
    <property type="match status" value="1"/>
</dbReference>
<dbReference type="InterPro" id="IPR001173">
    <property type="entry name" value="Glyco_trans_2-like"/>
</dbReference>
<keyword evidence="3" id="KW-1185">Reference proteome</keyword>
<dbReference type="Proteomes" id="UP000239747">
    <property type="component" value="Unassembled WGS sequence"/>
</dbReference>
<gene>
    <name evidence="2" type="ORF">BST92_09695</name>
</gene>
<dbReference type="SUPFAM" id="SSF53448">
    <property type="entry name" value="Nucleotide-diphospho-sugar transferases"/>
    <property type="match status" value="1"/>
</dbReference>
<dbReference type="InterPro" id="IPR050834">
    <property type="entry name" value="Glycosyltransf_2"/>
</dbReference>
<accession>A0A2S7UC41</accession>
<evidence type="ECO:0000259" key="1">
    <source>
        <dbReference type="Pfam" id="PF00535"/>
    </source>
</evidence>
<dbReference type="RefSeq" id="WP_105071269.1">
    <property type="nucleotide sequence ID" value="NZ_MTPW01000001.1"/>
</dbReference>
<dbReference type="Pfam" id="PF00535">
    <property type="entry name" value="Glycos_transf_2"/>
    <property type="match status" value="1"/>
</dbReference>
<feature type="domain" description="Glycosyltransferase 2-like" evidence="1">
    <location>
        <begin position="5"/>
        <end position="141"/>
    </location>
</feature>
<protein>
    <recommendedName>
        <fullName evidence="1">Glycosyltransferase 2-like domain-containing protein</fullName>
    </recommendedName>
</protein>
<dbReference type="AlphaFoldDB" id="A0A2S7UC41"/>
<organism evidence="2 3">
    <name type="scientific">Nonlabens arenilitoris</name>
    <dbReference type="NCBI Taxonomy" id="1217969"/>
    <lineage>
        <taxon>Bacteria</taxon>
        <taxon>Pseudomonadati</taxon>
        <taxon>Bacteroidota</taxon>
        <taxon>Flavobacteriia</taxon>
        <taxon>Flavobacteriales</taxon>
        <taxon>Flavobacteriaceae</taxon>
        <taxon>Nonlabens</taxon>
    </lineage>
</organism>
<dbReference type="PANTHER" id="PTHR43685">
    <property type="entry name" value="GLYCOSYLTRANSFERASE"/>
    <property type="match status" value="1"/>
</dbReference>
<sequence>MVKVSVIVPCYNQGEFLDECLQSVLNQSYEDWECIIVNDGSTDDTENIVRRWMQNDSRFSLISIENSGVSNARNQGIIKAKGEYILPIDADDYIDENYLESAFDLFNTSPSCKVVYGAVMMIGEKNEKWELPEFSMKELAIYNIIPVSGIYRKKEWQRIEGYDVKLDKGLEDWEFWIHLLKDDPIVKFIENICLYYRIKPKSRNTSVNQLIQTEIQSYVFNKHTNYYIETFGSYHNLVKKSKYQEMELSGFKNSLNYKIFKLTCMLKRQFKKLFKL</sequence>
<dbReference type="InterPro" id="IPR029044">
    <property type="entry name" value="Nucleotide-diphossugar_trans"/>
</dbReference>
<proteinExistence type="predicted"/>
<evidence type="ECO:0000313" key="2">
    <source>
        <dbReference type="EMBL" id="PQJ32180.1"/>
    </source>
</evidence>
<dbReference type="Gene3D" id="3.90.550.10">
    <property type="entry name" value="Spore Coat Polysaccharide Biosynthesis Protein SpsA, Chain A"/>
    <property type="match status" value="1"/>
</dbReference>
<name>A0A2S7UC41_9FLAO</name>
<dbReference type="EMBL" id="MTPW01000001">
    <property type="protein sequence ID" value="PQJ32180.1"/>
    <property type="molecule type" value="Genomic_DNA"/>
</dbReference>
<reference evidence="2 3" key="1">
    <citation type="submission" date="2017-01" db="EMBL/GenBank/DDBJ databases">
        <title>Trade-off between light-utilization and light-protection in marine flavobacteria.</title>
        <authorList>
            <person name="Kumagai Y."/>
            <person name="Yoshizawa S."/>
            <person name="Kogure K."/>
            <person name="Iwasaki W."/>
        </authorList>
    </citation>
    <scope>NUCLEOTIDE SEQUENCE [LARGE SCALE GENOMIC DNA]</scope>
    <source>
        <strain evidence="2 3">KCTC 32109</strain>
    </source>
</reference>
<comment type="caution">
    <text evidence="2">The sequence shown here is derived from an EMBL/GenBank/DDBJ whole genome shotgun (WGS) entry which is preliminary data.</text>
</comment>